<dbReference type="GO" id="GO:0016646">
    <property type="term" value="F:oxidoreductase activity, acting on the CH-NH group of donors, NAD or NADP as acceptor"/>
    <property type="evidence" value="ECO:0007669"/>
    <property type="project" value="UniProtKB-ARBA"/>
</dbReference>
<reference evidence="2 3" key="1">
    <citation type="submission" date="2019-03" db="EMBL/GenBank/DDBJ databases">
        <title>Rhizobium sp. nov., an bacterium isolated from biocrust in Mu Us Desert.</title>
        <authorList>
            <person name="Lixiong L."/>
        </authorList>
    </citation>
    <scope>NUCLEOTIDE SEQUENCE [LARGE SCALE GENOMIC DNA]</scope>
    <source>
        <strain evidence="2 3">SPY-1</strain>
    </source>
</reference>
<dbReference type="InterPro" id="IPR012349">
    <property type="entry name" value="Split_barrel_FMN-bd"/>
</dbReference>
<evidence type="ECO:0000313" key="3">
    <source>
        <dbReference type="Proteomes" id="UP000295238"/>
    </source>
</evidence>
<evidence type="ECO:0000313" key="2">
    <source>
        <dbReference type="EMBL" id="TDK38634.1"/>
    </source>
</evidence>
<dbReference type="Proteomes" id="UP000295238">
    <property type="component" value="Unassembled WGS sequence"/>
</dbReference>
<comment type="caution">
    <text evidence="2">The sequence shown here is derived from an EMBL/GenBank/DDBJ whole genome shotgun (WGS) entry which is preliminary data.</text>
</comment>
<organism evidence="2 3">
    <name type="scientific">Rhizobium deserti</name>
    <dbReference type="NCBI Taxonomy" id="2547961"/>
    <lineage>
        <taxon>Bacteria</taxon>
        <taxon>Pseudomonadati</taxon>
        <taxon>Pseudomonadota</taxon>
        <taxon>Alphaproteobacteria</taxon>
        <taxon>Hyphomicrobiales</taxon>
        <taxon>Rhizobiaceae</taxon>
        <taxon>Rhizobium/Agrobacterium group</taxon>
        <taxon>Rhizobium</taxon>
    </lineage>
</organism>
<evidence type="ECO:0000259" key="1">
    <source>
        <dbReference type="SMART" id="SM00903"/>
    </source>
</evidence>
<name>A0A4R5ULP1_9HYPH</name>
<dbReference type="Pfam" id="PF01613">
    <property type="entry name" value="Flavin_Reduct"/>
    <property type="match status" value="1"/>
</dbReference>
<feature type="domain" description="Flavin reductase like" evidence="1">
    <location>
        <begin position="19"/>
        <end position="173"/>
    </location>
</feature>
<accession>A0A4R5ULP1</accession>
<dbReference type="Gene3D" id="2.30.110.10">
    <property type="entry name" value="Electron Transport, Fmn-binding Protein, Chain A"/>
    <property type="match status" value="1"/>
</dbReference>
<protein>
    <submittedName>
        <fullName evidence="2">Flavin reductase family protein</fullName>
    </submittedName>
</protein>
<dbReference type="PANTHER" id="PTHR43812">
    <property type="entry name" value="BLR2425 PROTEIN"/>
    <property type="match status" value="1"/>
</dbReference>
<dbReference type="SUPFAM" id="SSF50475">
    <property type="entry name" value="FMN-binding split barrel"/>
    <property type="match status" value="1"/>
</dbReference>
<keyword evidence="3" id="KW-1185">Reference proteome</keyword>
<sequence length="201" mass="21892">MFYRTDTNAHGMKHDPFKAIVAPRPIGWIGTKGRDGSINLSPYSFFNIVSDSPKIVMFASSGRKHSMMNVEQTGVFTASLASRHLAEQVNASSAPVEYGVNEFDLAGLTAKAAELVDAPYVAEASTALECRLTEIIRPKGLDGQETDSFMVFGQVIGIHISQDIIRDGRIDMSLSRPIGRMGYRDYADGGADVFELERPSG</sequence>
<dbReference type="PANTHER" id="PTHR43812:SF2">
    <property type="entry name" value="FLAVIN REDUCTASE LIKE DOMAIN-CONTAINING PROTEIN"/>
    <property type="match status" value="1"/>
</dbReference>
<dbReference type="SMART" id="SM00903">
    <property type="entry name" value="Flavin_Reduct"/>
    <property type="match status" value="1"/>
</dbReference>
<dbReference type="EMBL" id="SMTL01000001">
    <property type="protein sequence ID" value="TDK38634.1"/>
    <property type="molecule type" value="Genomic_DNA"/>
</dbReference>
<dbReference type="InterPro" id="IPR002563">
    <property type="entry name" value="Flavin_Rdtase-like_dom"/>
</dbReference>
<dbReference type="AlphaFoldDB" id="A0A4R5ULP1"/>
<gene>
    <name evidence="2" type="ORF">E2F50_00275</name>
</gene>
<dbReference type="OrthoDB" id="9783347at2"/>
<dbReference type="GO" id="GO:0010181">
    <property type="term" value="F:FMN binding"/>
    <property type="evidence" value="ECO:0007669"/>
    <property type="project" value="InterPro"/>
</dbReference>
<dbReference type="RefSeq" id="WP_133314083.1">
    <property type="nucleotide sequence ID" value="NZ_SMTL01000001.1"/>
</dbReference>
<proteinExistence type="predicted"/>